<keyword evidence="1" id="KW-0812">Transmembrane</keyword>
<feature type="transmembrane region" description="Helical" evidence="1">
    <location>
        <begin position="200"/>
        <end position="220"/>
    </location>
</feature>
<dbReference type="RefSeq" id="WP_014022207.1">
    <property type="nucleotide sequence ID" value="NC_015914.1"/>
</dbReference>
<organism evidence="2 3">
    <name type="scientific">Cyclobacterium marinum (strain ATCC 25205 / DSM 745 / LMG 13164 / NCIMB 1802)</name>
    <name type="common">Flectobacillus marinus</name>
    <dbReference type="NCBI Taxonomy" id="880070"/>
    <lineage>
        <taxon>Bacteria</taxon>
        <taxon>Pseudomonadati</taxon>
        <taxon>Bacteroidota</taxon>
        <taxon>Cytophagia</taxon>
        <taxon>Cytophagales</taxon>
        <taxon>Cyclobacteriaceae</taxon>
        <taxon>Cyclobacterium</taxon>
    </lineage>
</organism>
<proteinExistence type="predicted"/>
<evidence type="ECO:0000256" key="1">
    <source>
        <dbReference type="SAM" id="Phobius"/>
    </source>
</evidence>
<dbReference type="HOGENOM" id="CLU_1203192_0_0_10"/>
<accession>G0IVC4</accession>
<feature type="transmembrane region" description="Helical" evidence="1">
    <location>
        <begin position="102"/>
        <end position="122"/>
    </location>
</feature>
<feature type="transmembrane region" description="Helical" evidence="1">
    <location>
        <begin position="167"/>
        <end position="188"/>
    </location>
</feature>
<name>G0IVC4_CYCMS</name>
<dbReference type="AlphaFoldDB" id="G0IVC4"/>
<keyword evidence="1" id="KW-1133">Transmembrane helix</keyword>
<sequence>MELVLQFLFGIGIFNAALHWSQHGLAGRLISAVTMALIAYLFYPWTLEQSREQFEVWMAEHELMQQLAVILVIEALIFISLDLALIKRFFNLPVARYFKTMALYPGLFWLVAMLYFQMNWFYSFSGIEFETLAILYSLIILLVFSLLPLGLRALLPEPYLRMEIRYILSFGQIIGAIVITVLCQGIPYHPSYNNFELNSLLIFLGTVITLFLLGFLWSRIAKHIKLKWKF</sequence>
<feature type="transmembrane region" description="Helical" evidence="1">
    <location>
        <begin position="134"/>
        <end position="155"/>
    </location>
</feature>
<dbReference type="EMBL" id="CP002955">
    <property type="protein sequence ID" value="AEL27923.1"/>
    <property type="molecule type" value="Genomic_DNA"/>
</dbReference>
<feature type="transmembrane region" description="Helical" evidence="1">
    <location>
        <begin position="25"/>
        <end position="43"/>
    </location>
</feature>
<dbReference type="STRING" id="880070.Cycma_4219"/>
<keyword evidence="3" id="KW-1185">Reference proteome</keyword>
<evidence type="ECO:0000313" key="3">
    <source>
        <dbReference type="Proteomes" id="UP000001635"/>
    </source>
</evidence>
<dbReference type="OrthoDB" id="1047589at2"/>
<feature type="transmembrane region" description="Helical" evidence="1">
    <location>
        <begin position="63"/>
        <end position="81"/>
    </location>
</feature>
<keyword evidence="1" id="KW-0472">Membrane</keyword>
<dbReference type="KEGG" id="cmr:Cycma_4219"/>
<reference evidence="3" key="1">
    <citation type="submission" date="2011-07" db="EMBL/GenBank/DDBJ databases">
        <title>The complete genome of Cyclobacterium marinum DSM 745.</title>
        <authorList>
            <person name="Lucas S."/>
            <person name="Han J."/>
            <person name="Lapidus A."/>
            <person name="Bruce D."/>
            <person name="Goodwin L."/>
            <person name="Pitluck S."/>
            <person name="Peters L."/>
            <person name="Kyrpides N."/>
            <person name="Mavromatis K."/>
            <person name="Ivanova N."/>
            <person name="Ovchinnikova G."/>
            <person name="Chertkov O."/>
            <person name="Detter J.C."/>
            <person name="Tapia R."/>
            <person name="Han C."/>
            <person name="Land M."/>
            <person name="Hauser L."/>
            <person name="Markowitz V."/>
            <person name="Cheng J.-F."/>
            <person name="Hugenholtz P."/>
            <person name="Woyke T."/>
            <person name="Wu D."/>
            <person name="Tindall B."/>
            <person name="Schuetze A."/>
            <person name="Brambilla E."/>
            <person name="Klenk H.-P."/>
            <person name="Eisen J.A."/>
        </authorList>
    </citation>
    <scope>NUCLEOTIDE SEQUENCE [LARGE SCALE GENOMIC DNA]</scope>
    <source>
        <strain evidence="3">ATCC 25205 / DSM 745 / LMG 13164 / NCIMB 1802</strain>
    </source>
</reference>
<gene>
    <name evidence="2" type="ordered locus">Cycma_4219</name>
</gene>
<dbReference type="eggNOG" id="ENOG5030XI9">
    <property type="taxonomic scope" value="Bacteria"/>
</dbReference>
<protein>
    <submittedName>
        <fullName evidence="2">Uncharacterized protein</fullName>
    </submittedName>
</protein>
<evidence type="ECO:0000313" key="2">
    <source>
        <dbReference type="EMBL" id="AEL27923.1"/>
    </source>
</evidence>
<dbReference type="Proteomes" id="UP000001635">
    <property type="component" value="Chromosome"/>
</dbReference>